<proteinExistence type="predicted"/>
<gene>
    <name evidence="2" type="ORF">PVAND_006926</name>
</gene>
<reference evidence="2" key="1">
    <citation type="submission" date="2021-03" db="EMBL/GenBank/DDBJ databases">
        <title>Chromosome level genome of the anhydrobiotic midge Polypedilum vanderplanki.</title>
        <authorList>
            <person name="Yoshida Y."/>
            <person name="Kikawada T."/>
            <person name="Gusev O."/>
        </authorList>
    </citation>
    <scope>NUCLEOTIDE SEQUENCE</scope>
    <source>
        <strain evidence="2">NIAS01</strain>
        <tissue evidence="2">Whole body or cell culture</tissue>
    </source>
</reference>
<comment type="caution">
    <text evidence="2">The sequence shown here is derived from an EMBL/GenBank/DDBJ whole genome shotgun (WGS) entry which is preliminary data.</text>
</comment>
<sequence length="201" mass="23415">MLRNFIILITFSFFSNKVTSFKANFEVCKVNQSEFIENFSFFNSQWFAIVAIAFPKVSTKENDIYNVHKIVNCGNRIVLNYNNQGIIFSANRIDSEDCRPFFVPFAANITTEIPKFNEEIMVANHSIITHINPNRFITIYTCIIDENEKIDEAMMIFVSLNIKKNQILKDIKKITKMLSINSSSVFNFKFIEKEENMCKNI</sequence>
<dbReference type="EMBL" id="JADBJN010000002">
    <property type="protein sequence ID" value="KAG5677144.1"/>
    <property type="molecule type" value="Genomic_DNA"/>
</dbReference>
<dbReference type="Proteomes" id="UP001107558">
    <property type="component" value="Chromosome 2"/>
</dbReference>
<name>A0A9J6C5M4_POLVA</name>
<organism evidence="2 3">
    <name type="scientific">Polypedilum vanderplanki</name>
    <name type="common">Sleeping chironomid midge</name>
    <dbReference type="NCBI Taxonomy" id="319348"/>
    <lineage>
        <taxon>Eukaryota</taxon>
        <taxon>Metazoa</taxon>
        <taxon>Ecdysozoa</taxon>
        <taxon>Arthropoda</taxon>
        <taxon>Hexapoda</taxon>
        <taxon>Insecta</taxon>
        <taxon>Pterygota</taxon>
        <taxon>Neoptera</taxon>
        <taxon>Endopterygota</taxon>
        <taxon>Diptera</taxon>
        <taxon>Nematocera</taxon>
        <taxon>Chironomoidea</taxon>
        <taxon>Chironomidae</taxon>
        <taxon>Chironominae</taxon>
        <taxon>Polypedilum</taxon>
        <taxon>Polypedilum</taxon>
    </lineage>
</organism>
<evidence type="ECO:0000313" key="3">
    <source>
        <dbReference type="Proteomes" id="UP001107558"/>
    </source>
</evidence>
<dbReference type="AlphaFoldDB" id="A0A9J6C5M4"/>
<evidence type="ECO:0000256" key="1">
    <source>
        <dbReference type="SAM" id="SignalP"/>
    </source>
</evidence>
<feature type="chain" id="PRO_5039894955" evidence="1">
    <location>
        <begin position="21"/>
        <end position="201"/>
    </location>
</feature>
<keyword evidence="1" id="KW-0732">Signal</keyword>
<keyword evidence="3" id="KW-1185">Reference proteome</keyword>
<feature type="signal peptide" evidence="1">
    <location>
        <begin position="1"/>
        <end position="20"/>
    </location>
</feature>
<protein>
    <submittedName>
        <fullName evidence="2">Uncharacterized protein</fullName>
    </submittedName>
</protein>
<evidence type="ECO:0000313" key="2">
    <source>
        <dbReference type="EMBL" id="KAG5677144.1"/>
    </source>
</evidence>
<accession>A0A9J6C5M4</accession>